<protein>
    <submittedName>
        <fullName evidence="1">Uncharacterized protein</fullName>
    </submittedName>
</protein>
<proteinExistence type="predicted"/>
<keyword evidence="2" id="KW-1185">Reference proteome</keyword>
<evidence type="ECO:0000313" key="1">
    <source>
        <dbReference type="EMBL" id="KAJ8469388.1"/>
    </source>
</evidence>
<reference evidence="1" key="1">
    <citation type="submission" date="2022-11" db="EMBL/GenBank/DDBJ databases">
        <title>Genome Sequence of Cubamyces cubensis.</title>
        <authorList>
            <person name="Buettner E."/>
        </authorList>
    </citation>
    <scope>NUCLEOTIDE SEQUENCE</scope>
    <source>
        <strain evidence="1">MPL-01</strain>
    </source>
</reference>
<gene>
    <name evidence="1" type="ORF">ONZ51_g9022</name>
</gene>
<organism evidence="1 2">
    <name type="scientific">Trametes cubensis</name>
    <dbReference type="NCBI Taxonomy" id="1111947"/>
    <lineage>
        <taxon>Eukaryota</taxon>
        <taxon>Fungi</taxon>
        <taxon>Dikarya</taxon>
        <taxon>Basidiomycota</taxon>
        <taxon>Agaricomycotina</taxon>
        <taxon>Agaricomycetes</taxon>
        <taxon>Polyporales</taxon>
        <taxon>Polyporaceae</taxon>
        <taxon>Trametes</taxon>
    </lineage>
</organism>
<comment type="caution">
    <text evidence="1">The sequence shown here is derived from an EMBL/GenBank/DDBJ whole genome shotgun (WGS) entry which is preliminary data.</text>
</comment>
<evidence type="ECO:0000313" key="2">
    <source>
        <dbReference type="Proteomes" id="UP001215151"/>
    </source>
</evidence>
<sequence length="513" mass="58251">MSEAADAYLNVDVLLNIMAMSDNTTICRLMRSSRELYHEGPKYILRRGVRLKKVSSVSSFVMFMKAEQPHRFQSLRRLHISTGCLPPSDARALEQLLIDNESHFEIRRLTIDHAEEFFDSTPGLVGAFALVHTVTELTMSEIGRRASLFLERSRSKLISANLSMVMRPLPADSEDSDDEDYDDDAFDSTIRNPILQLHNSQDTLRKLSVEWADTDCDLGVLYKECYPNVKTLTLASNELPYTMHYARAYPNLSELTLDVATRELAELGRGIDSFVDHRYVNKLEQMQHGKWERLTAVHGTLIDHFLLGLLCEVEQVHINGNFMDKRMFRSVLSTTRPKYVNFQGFDVDLFFEGEFRRLMRGPLLAPVRCFEIMIFFGGMLQPEEVDVPKALDALIQGISQTSITSFGVTLCCFGLQAELGARKPKGEVDLCPAEQYLQDLNFDELAIRIREAVPTLKTVTISLIGHSTRDNGFGVYGDDVDYKPDAVESLPLWHAATITHFKIPSFLNKLPFF</sequence>
<dbReference type="Proteomes" id="UP001215151">
    <property type="component" value="Unassembled WGS sequence"/>
</dbReference>
<dbReference type="AlphaFoldDB" id="A0AAD7X833"/>
<name>A0AAD7X833_9APHY</name>
<dbReference type="EMBL" id="JAPEVG010000292">
    <property type="protein sequence ID" value="KAJ8469388.1"/>
    <property type="molecule type" value="Genomic_DNA"/>
</dbReference>
<accession>A0AAD7X833</accession>